<reference evidence="2 3" key="2">
    <citation type="journal article" date="2016" name="Microb. Ecol.">
        <title>Genome Characteristics of a Novel Type I Methanotroph (Sn10-6) Isolated from a Flooded Indian Rice Field.</title>
        <authorList>
            <person name="Rahalkar M.C."/>
            <person name="Pandit P.S."/>
            <person name="Dhakephalkar P.K."/>
            <person name="Pore S."/>
            <person name="Arora P."/>
            <person name="Kapse N."/>
        </authorList>
    </citation>
    <scope>NUCLEOTIDE SEQUENCE [LARGE SCALE GENOMIC DNA]</scope>
    <source>
        <strain evidence="2 3">Sn10-6</strain>
    </source>
</reference>
<comment type="caution">
    <text evidence="2">The sequence shown here is derived from an EMBL/GenBank/DDBJ whole genome shotgun (WGS) entry which is preliminary data.</text>
</comment>
<evidence type="ECO:0000313" key="2">
    <source>
        <dbReference type="EMBL" id="KJV05463.1"/>
    </source>
</evidence>
<organism evidence="2 3">
    <name type="scientific">Methylocucumis oryzae</name>
    <dbReference type="NCBI Taxonomy" id="1632867"/>
    <lineage>
        <taxon>Bacteria</taxon>
        <taxon>Pseudomonadati</taxon>
        <taxon>Pseudomonadota</taxon>
        <taxon>Gammaproteobacteria</taxon>
        <taxon>Methylococcales</taxon>
        <taxon>Methylococcaceae</taxon>
        <taxon>Methylocucumis</taxon>
    </lineage>
</organism>
<keyword evidence="3" id="KW-1185">Reference proteome</keyword>
<gene>
    <name evidence="2" type="ORF">VZ94_18015</name>
</gene>
<feature type="compositionally biased region" description="Polar residues" evidence="1">
    <location>
        <begin position="32"/>
        <end position="49"/>
    </location>
</feature>
<sequence length="115" mass="12485">MKIHSSSLAYSPARLETNQQANNARAKPELSNDATAATPGSTTQVNATTSINKQALEKIQQNHDAQRLLITTTQDNAYNAADKRTQHALNAYQQNLSQATQTHQTPTTGGVDFYA</sequence>
<name>A0A0F3IFY2_9GAMM</name>
<accession>A0A0F3IFY2</accession>
<dbReference type="RefSeq" id="WP_045780283.1">
    <property type="nucleotide sequence ID" value="NZ_LAJX01000224.1"/>
</dbReference>
<dbReference type="EMBL" id="LAJX01000224">
    <property type="protein sequence ID" value="KJV05463.1"/>
    <property type="molecule type" value="Genomic_DNA"/>
</dbReference>
<evidence type="ECO:0000313" key="3">
    <source>
        <dbReference type="Proteomes" id="UP000033684"/>
    </source>
</evidence>
<proteinExistence type="predicted"/>
<dbReference type="AlphaFoldDB" id="A0A0F3IFY2"/>
<evidence type="ECO:0000256" key="1">
    <source>
        <dbReference type="SAM" id="MobiDB-lite"/>
    </source>
</evidence>
<protein>
    <submittedName>
        <fullName evidence="2">Uncharacterized protein</fullName>
    </submittedName>
</protein>
<feature type="region of interest" description="Disordered" evidence="1">
    <location>
        <begin position="1"/>
        <end position="49"/>
    </location>
</feature>
<dbReference type="Proteomes" id="UP000033684">
    <property type="component" value="Unassembled WGS sequence"/>
</dbReference>
<reference evidence="3" key="1">
    <citation type="submission" date="2015-03" db="EMBL/GenBank/DDBJ databases">
        <title>Draft genome sequence of a novel methanotroph (Sn10-6) isolated from flooded ricefield rhizosphere in India.</title>
        <authorList>
            <person name="Pandit P.S."/>
            <person name="Pore S.D."/>
            <person name="Arora P."/>
            <person name="Kapse N.G."/>
            <person name="Dhakephalkar P.K."/>
            <person name="Rahalkar M.C."/>
        </authorList>
    </citation>
    <scope>NUCLEOTIDE SEQUENCE [LARGE SCALE GENOMIC DNA]</scope>
    <source>
        <strain evidence="3">Sn10-6</strain>
    </source>
</reference>